<keyword evidence="1" id="KW-0812">Transmembrane</keyword>
<dbReference type="Proteomes" id="UP000177026">
    <property type="component" value="Unassembled WGS sequence"/>
</dbReference>
<dbReference type="EMBL" id="MFZI01000012">
    <property type="protein sequence ID" value="OGK21804.1"/>
    <property type="molecule type" value="Genomic_DNA"/>
</dbReference>
<name>A0A1F7GSM0_9BACT</name>
<dbReference type="AlphaFoldDB" id="A0A1F7GSM0"/>
<dbReference type="InterPro" id="IPR045584">
    <property type="entry name" value="Pilin-like"/>
</dbReference>
<comment type="caution">
    <text evidence="2">The sequence shown here is derived from an EMBL/GenBank/DDBJ whole genome shotgun (WGS) entry which is preliminary data.</text>
</comment>
<dbReference type="Gene3D" id="3.30.700.10">
    <property type="entry name" value="Glycoprotein, Type 4 Pilin"/>
    <property type="match status" value="1"/>
</dbReference>
<feature type="transmembrane region" description="Helical" evidence="1">
    <location>
        <begin position="12"/>
        <end position="33"/>
    </location>
</feature>
<gene>
    <name evidence="2" type="ORF">A2866_03520</name>
</gene>
<evidence type="ECO:0008006" key="4">
    <source>
        <dbReference type="Google" id="ProtNLM"/>
    </source>
</evidence>
<evidence type="ECO:0000313" key="2">
    <source>
        <dbReference type="EMBL" id="OGK21804.1"/>
    </source>
</evidence>
<evidence type="ECO:0000313" key="3">
    <source>
        <dbReference type="Proteomes" id="UP000177026"/>
    </source>
</evidence>
<accession>A0A1F7GSM0</accession>
<dbReference type="SUPFAM" id="SSF54523">
    <property type="entry name" value="Pili subunits"/>
    <property type="match status" value="1"/>
</dbReference>
<evidence type="ECO:0000256" key="1">
    <source>
        <dbReference type="SAM" id="Phobius"/>
    </source>
</evidence>
<sequence length="192" mass="21022">MRKRAFTLIEVMVTIAAVAIVLPTIFSIFYVILQQQSKISKLAEVKRQGDYAMSAMENIIRDNAVKILDDSAIPEQVVCDSPNSSDNGDGTLSFADKYGNKFGFYGSPTMIDPHTEPLAGFPTPPFSLDILTTDSVVFSSPLTMSCTKEDVYTAPIVKIAFTIDYNTSSARPEDQVSLPYETSVALRNFGTP</sequence>
<organism evidence="2 3">
    <name type="scientific">Candidatus Roizmanbacteria bacterium RIFCSPHIGHO2_01_FULL_39_8</name>
    <dbReference type="NCBI Taxonomy" id="1802033"/>
    <lineage>
        <taxon>Bacteria</taxon>
        <taxon>Candidatus Roizmaniibacteriota</taxon>
    </lineage>
</organism>
<protein>
    <recommendedName>
        <fullName evidence="4">Prepilin-type N-terminal cleavage/methylation domain-containing protein</fullName>
    </recommendedName>
</protein>
<reference evidence="2 3" key="1">
    <citation type="journal article" date="2016" name="Nat. Commun.">
        <title>Thousands of microbial genomes shed light on interconnected biogeochemical processes in an aquifer system.</title>
        <authorList>
            <person name="Anantharaman K."/>
            <person name="Brown C.T."/>
            <person name="Hug L.A."/>
            <person name="Sharon I."/>
            <person name="Castelle C.J."/>
            <person name="Probst A.J."/>
            <person name="Thomas B.C."/>
            <person name="Singh A."/>
            <person name="Wilkins M.J."/>
            <person name="Karaoz U."/>
            <person name="Brodie E.L."/>
            <person name="Williams K.H."/>
            <person name="Hubbard S.S."/>
            <person name="Banfield J.F."/>
        </authorList>
    </citation>
    <scope>NUCLEOTIDE SEQUENCE [LARGE SCALE GENOMIC DNA]</scope>
</reference>
<dbReference type="NCBIfam" id="TIGR02532">
    <property type="entry name" value="IV_pilin_GFxxxE"/>
    <property type="match status" value="1"/>
</dbReference>
<dbReference type="InterPro" id="IPR012902">
    <property type="entry name" value="N_methyl_site"/>
</dbReference>
<keyword evidence="1" id="KW-0472">Membrane</keyword>
<dbReference type="Pfam" id="PF07963">
    <property type="entry name" value="N_methyl"/>
    <property type="match status" value="1"/>
</dbReference>
<proteinExistence type="predicted"/>
<keyword evidence="1" id="KW-1133">Transmembrane helix</keyword>